<keyword evidence="3" id="KW-1185">Reference proteome</keyword>
<feature type="region of interest" description="Disordered" evidence="1">
    <location>
        <begin position="221"/>
        <end position="249"/>
    </location>
</feature>
<name>A0A8H7MD24_9PLEO</name>
<feature type="region of interest" description="Disordered" evidence="1">
    <location>
        <begin position="169"/>
        <end position="199"/>
    </location>
</feature>
<evidence type="ECO:0000313" key="3">
    <source>
        <dbReference type="Proteomes" id="UP000651452"/>
    </source>
</evidence>
<feature type="region of interest" description="Disordered" evidence="1">
    <location>
        <begin position="1"/>
        <end position="29"/>
    </location>
</feature>
<feature type="compositionally biased region" description="Low complexity" evidence="1">
    <location>
        <begin position="184"/>
        <end position="199"/>
    </location>
</feature>
<protein>
    <submittedName>
        <fullName evidence="2">Uncharacterized protein</fullName>
    </submittedName>
</protein>
<dbReference type="Proteomes" id="UP000651452">
    <property type="component" value="Unassembled WGS sequence"/>
</dbReference>
<reference evidence="2" key="1">
    <citation type="submission" date="2018-12" db="EMBL/GenBank/DDBJ databases">
        <authorList>
            <person name="Syme R.A."/>
            <person name="Farfan-Caceres L."/>
            <person name="Lichtenzveig J."/>
        </authorList>
    </citation>
    <scope>NUCLEOTIDE SEQUENCE</scope>
    <source>
        <strain evidence="2">Al4</strain>
    </source>
</reference>
<comment type="caution">
    <text evidence="2">The sequence shown here is derived from an EMBL/GenBank/DDBJ whole genome shotgun (WGS) entry which is preliminary data.</text>
</comment>
<reference evidence="2" key="2">
    <citation type="submission" date="2020-09" db="EMBL/GenBank/DDBJ databases">
        <title>Reference genome assembly for Australian Ascochyta lentis isolate Al4.</title>
        <authorList>
            <person name="Lee R.C."/>
            <person name="Farfan-Caceres L.M."/>
            <person name="Debler J.W."/>
            <person name="Williams A.H."/>
            <person name="Henares B.M."/>
        </authorList>
    </citation>
    <scope>NUCLEOTIDE SEQUENCE</scope>
    <source>
        <strain evidence="2">Al4</strain>
    </source>
</reference>
<organism evidence="2 3">
    <name type="scientific">Ascochyta lentis</name>
    <dbReference type="NCBI Taxonomy" id="205686"/>
    <lineage>
        <taxon>Eukaryota</taxon>
        <taxon>Fungi</taxon>
        <taxon>Dikarya</taxon>
        <taxon>Ascomycota</taxon>
        <taxon>Pezizomycotina</taxon>
        <taxon>Dothideomycetes</taxon>
        <taxon>Pleosporomycetidae</taxon>
        <taxon>Pleosporales</taxon>
        <taxon>Pleosporineae</taxon>
        <taxon>Didymellaceae</taxon>
        <taxon>Ascochyta</taxon>
    </lineage>
</organism>
<dbReference type="EMBL" id="RZGK01000021">
    <property type="protein sequence ID" value="KAF9691389.1"/>
    <property type="molecule type" value="Genomic_DNA"/>
</dbReference>
<sequence length="249" mass="26529">MRGAAVVSDGSASQPVPASQCQPVPTKNGQLRRGVLWPAANPLDTRLQAASRRGLGAWRACAFADAMRENRELQARRPSLVRTGKPRFGPEGTQHCVRTHSMARAARTAQMSSQSPSPMSGAESALAPLSTSRNLLGAFARSCNLPNRISDHLSHLTWRSFTSSRLHCPRLHPPTSPAKPEVGSLKLPSSAAAPSPALPADVRAPALDTLTHTHIHIQTNAPSSTQALDPSPQLSAATPHPPRTELFNN</sequence>
<evidence type="ECO:0000313" key="2">
    <source>
        <dbReference type="EMBL" id="KAF9691389.1"/>
    </source>
</evidence>
<feature type="compositionally biased region" description="Polar residues" evidence="1">
    <location>
        <begin position="10"/>
        <end position="29"/>
    </location>
</feature>
<evidence type="ECO:0000256" key="1">
    <source>
        <dbReference type="SAM" id="MobiDB-lite"/>
    </source>
</evidence>
<dbReference type="AlphaFoldDB" id="A0A8H7MD24"/>
<feature type="compositionally biased region" description="Polar residues" evidence="1">
    <location>
        <begin position="221"/>
        <end position="236"/>
    </location>
</feature>
<gene>
    <name evidence="2" type="ORF">EKO04_010736</name>
</gene>
<proteinExistence type="predicted"/>
<accession>A0A8H7MD24</accession>